<feature type="non-terminal residue" evidence="2">
    <location>
        <position position="1"/>
    </location>
</feature>
<evidence type="ECO:0000313" key="2">
    <source>
        <dbReference type="EMBL" id="SMC26649.1"/>
    </source>
</evidence>
<dbReference type="Pfam" id="PF13751">
    <property type="entry name" value="DDE_Tnp_1_6"/>
    <property type="match status" value="1"/>
</dbReference>
<organism evidence="2 4">
    <name type="scientific">Desulfacinum hydrothermale DSM 13146</name>
    <dbReference type="NCBI Taxonomy" id="1121390"/>
    <lineage>
        <taxon>Bacteria</taxon>
        <taxon>Pseudomonadati</taxon>
        <taxon>Thermodesulfobacteriota</taxon>
        <taxon>Syntrophobacteria</taxon>
        <taxon>Syntrophobacterales</taxon>
        <taxon>Syntrophobacteraceae</taxon>
        <taxon>Desulfacinum</taxon>
    </lineage>
</organism>
<dbReference type="OrthoDB" id="5368695at2"/>
<dbReference type="Proteomes" id="UP000192783">
    <property type="component" value="Unassembled WGS sequence"/>
</dbReference>
<dbReference type="AlphaFoldDB" id="A0A1W1XRQ3"/>
<gene>
    <name evidence="2" type="ORF">SAMN02746041_02716</name>
    <name evidence="3" type="ORF">SAMN02746041_03063</name>
</gene>
<dbReference type="EMBL" id="FWXF01000024">
    <property type="protein sequence ID" value="SMC27788.1"/>
    <property type="molecule type" value="Genomic_DNA"/>
</dbReference>
<evidence type="ECO:0000259" key="1">
    <source>
        <dbReference type="Pfam" id="PF13751"/>
    </source>
</evidence>
<evidence type="ECO:0000313" key="3">
    <source>
        <dbReference type="EMBL" id="SMC27788.1"/>
    </source>
</evidence>
<proteinExistence type="predicted"/>
<sequence length="66" mass="7371">RRKAIVEPVFGHMKNLGFRGFRLRGLEKVRGEFALMCAAHNLLKIVKAVAEGIINIDQRAIRAQAA</sequence>
<protein>
    <submittedName>
        <fullName evidence="2">Transposase DDE domain-containing protein</fullName>
    </submittedName>
</protein>
<name>A0A1W1XRQ3_9BACT</name>
<keyword evidence="4" id="KW-1185">Reference proteome</keyword>
<reference evidence="2 4" key="1">
    <citation type="submission" date="2017-04" db="EMBL/GenBank/DDBJ databases">
        <authorList>
            <person name="Afonso C.L."/>
            <person name="Miller P.J."/>
            <person name="Scott M.A."/>
            <person name="Spackman E."/>
            <person name="Goraichik I."/>
            <person name="Dimitrov K.M."/>
            <person name="Suarez D.L."/>
            <person name="Swayne D.E."/>
        </authorList>
    </citation>
    <scope>NUCLEOTIDE SEQUENCE [LARGE SCALE GENOMIC DNA]</scope>
    <source>
        <strain evidence="2 4">DSM 13146</strain>
    </source>
</reference>
<dbReference type="InterPro" id="IPR025668">
    <property type="entry name" value="Tnp_DDE_dom"/>
</dbReference>
<feature type="domain" description="Transposase DDE" evidence="1">
    <location>
        <begin position="1"/>
        <end position="45"/>
    </location>
</feature>
<accession>A0A1W1XRQ3</accession>
<dbReference type="EMBL" id="FWXF01000017">
    <property type="protein sequence ID" value="SMC26649.1"/>
    <property type="molecule type" value="Genomic_DNA"/>
</dbReference>
<evidence type="ECO:0000313" key="4">
    <source>
        <dbReference type="Proteomes" id="UP000192783"/>
    </source>
</evidence>